<evidence type="ECO:0000313" key="2">
    <source>
        <dbReference type="EMBL" id="CAG8983378.1"/>
    </source>
</evidence>
<proteinExistence type="predicted"/>
<evidence type="ECO:0000256" key="1">
    <source>
        <dbReference type="SAM" id="MobiDB-lite"/>
    </source>
</evidence>
<feature type="region of interest" description="Disordered" evidence="1">
    <location>
        <begin position="1"/>
        <end position="95"/>
    </location>
</feature>
<dbReference type="EMBL" id="CAJVRM010000726">
    <property type="protein sequence ID" value="CAG8983378.1"/>
    <property type="molecule type" value="Genomic_DNA"/>
</dbReference>
<name>A0A9N9LYI4_9HELO</name>
<dbReference type="AlphaFoldDB" id="A0A9N9LYI4"/>
<protein>
    <submittedName>
        <fullName evidence="2">Uncharacterized protein</fullName>
    </submittedName>
</protein>
<keyword evidence="3" id="KW-1185">Reference proteome</keyword>
<sequence length="119" mass="13144">MAPERRCAGNSNRNDNTNPDRNQTKPNQTKIMIVQASLSATPVPVLSRLSPSKIPPPKKPSKGYPKNARALSRSHAPKKRSKRTTDQKALNSDRILTKHCQTTDVKTQTWTEEANGSVA</sequence>
<accession>A0A9N9LYI4</accession>
<gene>
    <name evidence="2" type="ORF">HYALB_00000545</name>
</gene>
<reference evidence="2" key="1">
    <citation type="submission" date="2021-07" db="EMBL/GenBank/DDBJ databases">
        <authorList>
            <person name="Durling M."/>
        </authorList>
    </citation>
    <scope>NUCLEOTIDE SEQUENCE</scope>
</reference>
<comment type="caution">
    <text evidence="2">The sequence shown here is derived from an EMBL/GenBank/DDBJ whole genome shotgun (WGS) entry which is preliminary data.</text>
</comment>
<dbReference type="OrthoDB" id="10526643at2759"/>
<dbReference type="Proteomes" id="UP000701801">
    <property type="component" value="Unassembled WGS sequence"/>
</dbReference>
<evidence type="ECO:0000313" key="3">
    <source>
        <dbReference type="Proteomes" id="UP000701801"/>
    </source>
</evidence>
<feature type="compositionally biased region" description="Polar residues" evidence="1">
    <location>
        <begin position="9"/>
        <end position="40"/>
    </location>
</feature>
<organism evidence="2 3">
    <name type="scientific">Hymenoscyphus albidus</name>
    <dbReference type="NCBI Taxonomy" id="595503"/>
    <lineage>
        <taxon>Eukaryota</taxon>
        <taxon>Fungi</taxon>
        <taxon>Dikarya</taxon>
        <taxon>Ascomycota</taxon>
        <taxon>Pezizomycotina</taxon>
        <taxon>Leotiomycetes</taxon>
        <taxon>Helotiales</taxon>
        <taxon>Helotiaceae</taxon>
        <taxon>Hymenoscyphus</taxon>
    </lineage>
</organism>